<proteinExistence type="predicted"/>
<accession>A0A1Q4P1R7</accession>
<reference evidence="2 3" key="1">
    <citation type="submission" date="2016-09" db="EMBL/GenBank/DDBJ databases">
        <title>Serratia marcescens MSU-97 and epiphytic antimycotic-producing bacteria.</title>
        <authorList>
            <person name="Matilla M.A."/>
        </authorList>
    </citation>
    <scope>NUCLEOTIDE SEQUENCE [LARGE SCALE GENOMIC DNA]</scope>
    <source>
        <strain evidence="2 3">MSU-97</strain>
    </source>
</reference>
<dbReference type="PROSITE" id="PS51688">
    <property type="entry name" value="ICA"/>
    <property type="match status" value="1"/>
</dbReference>
<gene>
    <name evidence="2" type="ORF">BHU62_08460</name>
</gene>
<evidence type="ECO:0000313" key="2">
    <source>
        <dbReference type="EMBL" id="OKB67078.1"/>
    </source>
</evidence>
<feature type="domain" description="Peptidase S74" evidence="1">
    <location>
        <begin position="281"/>
        <end position="377"/>
    </location>
</feature>
<organism evidence="2 3">
    <name type="scientific">Serratia marcescens</name>
    <dbReference type="NCBI Taxonomy" id="615"/>
    <lineage>
        <taxon>Bacteria</taxon>
        <taxon>Pseudomonadati</taxon>
        <taxon>Pseudomonadota</taxon>
        <taxon>Gammaproteobacteria</taxon>
        <taxon>Enterobacterales</taxon>
        <taxon>Yersiniaceae</taxon>
        <taxon>Serratia</taxon>
    </lineage>
</organism>
<dbReference type="InterPro" id="IPR030392">
    <property type="entry name" value="S74_ICA"/>
</dbReference>
<protein>
    <recommendedName>
        <fullName evidence="1">Peptidase S74 domain-containing protein</fullName>
    </recommendedName>
</protein>
<evidence type="ECO:0000259" key="1">
    <source>
        <dbReference type="PROSITE" id="PS51688"/>
    </source>
</evidence>
<comment type="caution">
    <text evidence="2">The sequence shown here is derived from an EMBL/GenBank/DDBJ whole genome shotgun (WGS) entry which is preliminary data.</text>
</comment>
<dbReference type="AlphaFoldDB" id="A0A1Q4P1R7"/>
<dbReference type="Pfam" id="PF13884">
    <property type="entry name" value="Peptidase_S74"/>
    <property type="match status" value="1"/>
</dbReference>
<dbReference type="Proteomes" id="UP000185770">
    <property type="component" value="Unassembled WGS sequence"/>
</dbReference>
<evidence type="ECO:0000313" key="3">
    <source>
        <dbReference type="Proteomes" id="UP000185770"/>
    </source>
</evidence>
<sequence>MPLGSITLMNNSPLIRGTGTTFNTELKSGDFIVSTVGGITYTLPVKTIDSAAQATLVKAYDGPTQAGAAWYAVPRDAMNSITAQLAAETAKALRGLNLDKENWQQVFSNTGNITVKLPDGSTYSGPAWNNIEASLNNKLDKTISTAQEIKGSLSLQGSVVTGQTANLDVGGYSRFRRSTTFDDAIFSPKGLIADGKNNESPSVICNRTSTAMAGQVTGGTFLSTLTQNGLKTAMVMALRREIGIEDYGYISYQDYAGNWHEARWLASGHINNMTGSWVTGSDRRIKTDIEVISDPISLIRDLKLYSFNRDGKPLIGGIAQEIEKTMPLLISDGGSITLKDGRNIENVKSVDYSTLGYVALAALNQALDRIDRQDELIKELMEKVQ</sequence>
<dbReference type="RefSeq" id="WP_073531534.1">
    <property type="nucleotide sequence ID" value="NZ_MJAO01000007.1"/>
</dbReference>
<name>A0A1Q4P1R7_SERMA</name>
<dbReference type="EMBL" id="MJAO01000007">
    <property type="protein sequence ID" value="OKB67078.1"/>
    <property type="molecule type" value="Genomic_DNA"/>
</dbReference>
<dbReference type="OrthoDB" id="6683604at2"/>